<evidence type="ECO:0000313" key="1">
    <source>
        <dbReference type="EMBL" id="AKF03696.1"/>
    </source>
</evidence>
<dbReference type="Proteomes" id="UP000034883">
    <property type="component" value="Chromosome"/>
</dbReference>
<dbReference type="KEGG" id="samy:DB32_000845"/>
<accession>A0A0F6VZX1</accession>
<gene>
    <name evidence="1" type="ORF">DB32_000845</name>
</gene>
<name>A0A0F6VZX1_9BACT</name>
<proteinExistence type="predicted"/>
<protein>
    <submittedName>
        <fullName evidence="1">Uncharacterized protein</fullName>
    </submittedName>
</protein>
<evidence type="ECO:0000313" key="2">
    <source>
        <dbReference type="Proteomes" id="UP000034883"/>
    </source>
</evidence>
<reference evidence="1 2" key="1">
    <citation type="submission" date="2015-03" db="EMBL/GenBank/DDBJ databases">
        <title>Genome assembly of Sandaracinus amylolyticus DSM 53668.</title>
        <authorList>
            <person name="Sharma G."/>
            <person name="Subramanian S."/>
        </authorList>
    </citation>
    <scope>NUCLEOTIDE SEQUENCE [LARGE SCALE GENOMIC DNA]</scope>
    <source>
        <strain evidence="1 2">DSM 53668</strain>
    </source>
</reference>
<sequence length="37" mass="4058">MWRGIGVDDVGECECLRIRCAARVPSPDTAHRSSLAE</sequence>
<dbReference type="AlphaFoldDB" id="A0A0F6VZX1"/>
<keyword evidence="2" id="KW-1185">Reference proteome</keyword>
<organism evidence="1 2">
    <name type="scientific">Sandaracinus amylolyticus</name>
    <dbReference type="NCBI Taxonomy" id="927083"/>
    <lineage>
        <taxon>Bacteria</taxon>
        <taxon>Pseudomonadati</taxon>
        <taxon>Myxococcota</taxon>
        <taxon>Polyangia</taxon>
        <taxon>Polyangiales</taxon>
        <taxon>Sandaracinaceae</taxon>
        <taxon>Sandaracinus</taxon>
    </lineage>
</organism>
<dbReference type="EMBL" id="CP011125">
    <property type="protein sequence ID" value="AKF03696.1"/>
    <property type="molecule type" value="Genomic_DNA"/>
</dbReference>